<accession>A0A840VMU2</accession>
<keyword evidence="5" id="KW-1185">Reference proteome</keyword>
<comment type="caution">
    <text evidence="4">The sequence shown here is derived from an EMBL/GenBank/DDBJ whole genome shotgun (WGS) entry which is preliminary data.</text>
</comment>
<keyword evidence="4" id="KW-0560">Oxidoreductase</keyword>
<dbReference type="RefSeq" id="WP_183266504.1">
    <property type="nucleotide sequence ID" value="NZ_JACHFJ010000007.1"/>
</dbReference>
<dbReference type="InterPro" id="IPR009040">
    <property type="entry name" value="Ferritin-like_diiron"/>
</dbReference>
<dbReference type="GO" id="GO:0020037">
    <property type="term" value="F:heme binding"/>
    <property type="evidence" value="ECO:0007669"/>
    <property type="project" value="TreeGrafter"/>
</dbReference>
<evidence type="ECO:0000313" key="4">
    <source>
        <dbReference type="EMBL" id="MBB5373499.1"/>
    </source>
</evidence>
<dbReference type="GO" id="GO:0005829">
    <property type="term" value="C:cytosol"/>
    <property type="evidence" value="ECO:0007669"/>
    <property type="project" value="TreeGrafter"/>
</dbReference>
<evidence type="ECO:0000256" key="2">
    <source>
        <dbReference type="ARBA" id="ARBA00023004"/>
    </source>
</evidence>
<dbReference type="GO" id="GO:0004322">
    <property type="term" value="F:ferroxidase activity"/>
    <property type="evidence" value="ECO:0007669"/>
    <property type="project" value="UniProtKB-EC"/>
</dbReference>
<dbReference type="InterPro" id="IPR012347">
    <property type="entry name" value="Ferritin-like"/>
</dbReference>
<evidence type="ECO:0000313" key="5">
    <source>
        <dbReference type="Proteomes" id="UP000553706"/>
    </source>
</evidence>
<dbReference type="PROSITE" id="PS50905">
    <property type="entry name" value="FERRITIN_LIKE"/>
    <property type="match status" value="1"/>
</dbReference>
<feature type="domain" description="Ferritin-like diiron" evidence="3">
    <location>
        <begin position="31"/>
        <end position="179"/>
    </location>
</feature>
<proteinExistence type="predicted"/>
<dbReference type="GO" id="GO:0008199">
    <property type="term" value="F:ferric iron binding"/>
    <property type="evidence" value="ECO:0007669"/>
    <property type="project" value="InterPro"/>
</dbReference>
<dbReference type="Proteomes" id="UP000553706">
    <property type="component" value="Unassembled WGS sequence"/>
</dbReference>
<protein>
    <submittedName>
        <fullName evidence="4">Bacterioferritin</fullName>
        <ecNumber evidence="4">1.16.3.1</ecNumber>
    </submittedName>
</protein>
<dbReference type="PANTHER" id="PTHR30295">
    <property type="entry name" value="BACTERIOFERRITIN"/>
    <property type="match status" value="1"/>
</dbReference>
<keyword evidence="2" id="KW-0408">Iron</keyword>
<dbReference type="SUPFAM" id="SSF47240">
    <property type="entry name" value="Ferritin-like"/>
    <property type="match status" value="1"/>
</dbReference>
<gene>
    <name evidence="4" type="ORF">HNP71_001759</name>
</gene>
<reference evidence="4 5" key="1">
    <citation type="submission" date="2020-08" db="EMBL/GenBank/DDBJ databases">
        <title>Genomic Encyclopedia of Type Strains, Phase IV (KMG-IV): sequencing the most valuable type-strain genomes for metagenomic binning, comparative biology and taxonomic classification.</title>
        <authorList>
            <person name="Goeker M."/>
        </authorList>
    </citation>
    <scope>NUCLEOTIDE SEQUENCE [LARGE SCALE GENOMIC DNA]</scope>
    <source>
        <strain evidence="4 5">DSM 27026</strain>
    </source>
</reference>
<dbReference type="PANTHER" id="PTHR30295:SF1">
    <property type="entry name" value="DNA PROTECTION DURING STARVATION PROTEIN"/>
    <property type="match status" value="1"/>
</dbReference>
<dbReference type="InterPro" id="IPR009078">
    <property type="entry name" value="Ferritin-like_SF"/>
</dbReference>
<dbReference type="InterPro" id="IPR008331">
    <property type="entry name" value="Ferritin_DPS_dom"/>
</dbReference>
<dbReference type="GO" id="GO:0006879">
    <property type="term" value="P:intracellular iron ion homeostasis"/>
    <property type="evidence" value="ECO:0007669"/>
    <property type="project" value="UniProtKB-KW"/>
</dbReference>
<dbReference type="Pfam" id="PF00210">
    <property type="entry name" value="Ferritin"/>
    <property type="match status" value="1"/>
</dbReference>
<evidence type="ECO:0000256" key="1">
    <source>
        <dbReference type="ARBA" id="ARBA00022434"/>
    </source>
</evidence>
<dbReference type="CDD" id="cd00657">
    <property type="entry name" value="Ferritin_like"/>
    <property type="match status" value="1"/>
</dbReference>
<organism evidence="4 5">
    <name type="scientific">Acidocella aromatica</name>
    <dbReference type="NCBI Taxonomy" id="1303579"/>
    <lineage>
        <taxon>Bacteria</taxon>
        <taxon>Pseudomonadati</taxon>
        <taxon>Pseudomonadota</taxon>
        <taxon>Alphaproteobacteria</taxon>
        <taxon>Acetobacterales</taxon>
        <taxon>Acidocellaceae</taxon>
        <taxon>Acidocella</taxon>
    </lineage>
</organism>
<dbReference type="EC" id="1.16.3.1" evidence="4"/>
<dbReference type="EMBL" id="JACHFJ010000007">
    <property type="protein sequence ID" value="MBB5373499.1"/>
    <property type="molecule type" value="Genomic_DNA"/>
</dbReference>
<dbReference type="Gene3D" id="1.20.1260.10">
    <property type="match status" value="1"/>
</dbReference>
<evidence type="ECO:0000259" key="3">
    <source>
        <dbReference type="PROSITE" id="PS50905"/>
    </source>
</evidence>
<sequence>MFEEAATRESYFLQDIEGQYAAAQACLQAGGTGPEHSVALLQTLLTAEIACVLRYSMMSISREGLESNWAGTEFQAQAADERVHVQRIAGRILALGGKPDYAPAGLFSRHVSPDAAEGALAKRLEENLAAERCVMELYRELVAHFESTDPDSAALLSEIAEDEEAHASDMEDLLATYRH</sequence>
<dbReference type="AlphaFoldDB" id="A0A840VMU2"/>
<name>A0A840VMU2_9PROT</name>
<keyword evidence="1" id="KW-0409">Iron storage</keyword>